<evidence type="ECO:0000256" key="2">
    <source>
        <dbReference type="ARBA" id="ARBA00005731"/>
    </source>
</evidence>
<keyword evidence="3 6" id="KW-0812">Transmembrane</keyword>
<reference evidence="7 8" key="1">
    <citation type="submission" date="2024-08" db="EMBL/GenBank/DDBJ databases">
        <title>Gnathostoma spinigerum genome.</title>
        <authorList>
            <person name="Gonzalez-Bertolin B."/>
            <person name="Monzon S."/>
            <person name="Zaballos A."/>
            <person name="Jimenez P."/>
            <person name="Dekumyoy P."/>
            <person name="Varona S."/>
            <person name="Cuesta I."/>
            <person name="Sumanam S."/>
            <person name="Adisakwattana P."/>
            <person name="Gasser R.B."/>
            <person name="Hernandez-Gonzalez A."/>
            <person name="Young N.D."/>
            <person name="Perteguer M.J."/>
        </authorList>
    </citation>
    <scope>NUCLEOTIDE SEQUENCE [LARGE SCALE GENOMIC DNA]</scope>
    <source>
        <strain evidence="7">AL3</strain>
        <tissue evidence="7">Liver</tissue>
    </source>
</reference>
<sequence length="292" mass="31904">MDDDKNPVIGLVACGVASLAFGSYFAPVRKFNAGDGLYVQWVMSIAIIINSFFIWAYIGFTKFYPLAMLGGVLWCLGNATAVPIMQRLGMAMGMLIWNTTNCLTGWATGNFGWFGLHAKKASSPLLNYLGLLCVIVGGGLFSQVKGNTSDDEDDTKKKKKKDIELENPMEGLAVRSDISQRANGRSHNDIAYDHSPRCESPSQKEIEKLKDDGLEKPTEKSTTSKSATRDRVIGIALSLLAGVFYGSTFTPVQYMQDNWADAPKDGLSYVFSHSFGIFISATVLFIGYGIVK</sequence>
<feature type="transmembrane region" description="Helical" evidence="6">
    <location>
        <begin position="125"/>
        <end position="142"/>
    </location>
</feature>
<evidence type="ECO:0000256" key="4">
    <source>
        <dbReference type="ARBA" id="ARBA00022989"/>
    </source>
</evidence>
<keyword evidence="5 6" id="KW-0472">Membrane</keyword>
<comment type="caution">
    <text evidence="7">The sequence shown here is derived from an EMBL/GenBank/DDBJ whole genome shotgun (WGS) entry which is preliminary data.</text>
</comment>
<dbReference type="GO" id="GO:0016020">
    <property type="term" value="C:membrane"/>
    <property type="evidence" value="ECO:0007669"/>
    <property type="project" value="UniProtKB-SubCell"/>
</dbReference>
<dbReference type="AlphaFoldDB" id="A0ABD6EGB9"/>
<feature type="transmembrane region" description="Helical" evidence="6">
    <location>
        <begin position="6"/>
        <end position="26"/>
    </location>
</feature>
<accession>A0ABD6EGB9</accession>
<dbReference type="EMBL" id="JBGFUD010003769">
    <property type="protein sequence ID" value="MFH4979034.1"/>
    <property type="molecule type" value="Genomic_DNA"/>
</dbReference>
<dbReference type="PANTHER" id="PTHR16119:SF15">
    <property type="entry name" value="TRANSMEMBRANE PROTEIN 144 HOMOLOG"/>
    <property type="match status" value="1"/>
</dbReference>
<evidence type="ECO:0000256" key="3">
    <source>
        <dbReference type="ARBA" id="ARBA00022692"/>
    </source>
</evidence>
<dbReference type="InterPro" id="IPR012435">
    <property type="entry name" value="TMEM144"/>
</dbReference>
<keyword evidence="4 6" id="KW-1133">Transmembrane helix</keyword>
<protein>
    <recommendedName>
        <fullName evidence="9">Transmembrane protein 144</fullName>
    </recommendedName>
</protein>
<feature type="transmembrane region" description="Helical" evidence="6">
    <location>
        <begin position="270"/>
        <end position="291"/>
    </location>
</feature>
<proteinExistence type="inferred from homology"/>
<comment type="similarity">
    <text evidence="2">Belongs to the TMEM144 family.</text>
</comment>
<dbReference type="PANTHER" id="PTHR16119">
    <property type="entry name" value="TRANSMEMBRANE PROTEIN 144"/>
    <property type="match status" value="1"/>
</dbReference>
<evidence type="ECO:0000313" key="8">
    <source>
        <dbReference type="Proteomes" id="UP001608902"/>
    </source>
</evidence>
<dbReference type="Pfam" id="PF07857">
    <property type="entry name" value="TMEM144"/>
    <property type="match status" value="1"/>
</dbReference>
<name>A0ABD6EGB9_9BILA</name>
<evidence type="ECO:0000256" key="5">
    <source>
        <dbReference type="ARBA" id="ARBA00023136"/>
    </source>
</evidence>
<feature type="transmembrane region" description="Helical" evidence="6">
    <location>
        <begin position="232"/>
        <end position="250"/>
    </location>
</feature>
<keyword evidence="8" id="KW-1185">Reference proteome</keyword>
<gene>
    <name evidence="7" type="ORF">AB6A40_005743</name>
</gene>
<dbReference type="InterPro" id="IPR010651">
    <property type="entry name" value="Sugar_transport"/>
</dbReference>
<feature type="transmembrane region" description="Helical" evidence="6">
    <location>
        <begin position="64"/>
        <end position="82"/>
    </location>
</feature>
<evidence type="ECO:0000256" key="1">
    <source>
        <dbReference type="ARBA" id="ARBA00004141"/>
    </source>
</evidence>
<comment type="subcellular location">
    <subcellularLocation>
        <location evidence="1">Membrane</location>
        <topology evidence="1">Multi-pass membrane protein</topology>
    </subcellularLocation>
</comment>
<feature type="transmembrane region" description="Helical" evidence="6">
    <location>
        <begin position="38"/>
        <end position="58"/>
    </location>
</feature>
<evidence type="ECO:0008006" key="9">
    <source>
        <dbReference type="Google" id="ProtNLM"/>
    </source>
</evidence>
<dbReference type="Proteomes" id="UP001608902">
    <property type="component" value="Unassembled WGS sequence"/>
</dbReference>
<organism evidence="7 8">
    <name type="scientific">Gnathostoma spinigerum</name>
    <dbReference type="NCBI Taxonomy" id="75299"/>
    <lineage>
        <taxon>Eukaryota</taxon>
        <taxon>Metazoa</taxon>
        <taxon>Ecdysozoa</taxon>
        <taxon>Nematoda</taxon>
        <taxon>Chromadorea</taxon>
        <taxon>Rhabditida</taxon>
        <taxon>Spirurina</taxon>
        <taxon>Gnathostomatomorpha</taxon>
        <taxon>Gnathostomatoidea</taxon>
        <taxon>Gnathostomatidae</taxon>
        <taxon>Gnathostoma</taxon>
    </lineage>
</organism>
<evidence type="ECO:0000256" key="6">
    <source>
        <dbReference type="SAM" id="Phobius"/>
    </source>
</evidence>
<evidence type="ECO:0000313" key="7">
    <source>
        <dbReference type="EMBL" id="MFH4979034.1"/>
    </source>
</evidence>